<feature type="region of interest" description="Disordered" evidence="1">
    <location>
        <begin position="116"/>
        <end position="145"/>
    </location>
</feature>
<proteinExistence type="predicted"/>
<accession>A0A645GZ29</accession>
<feature type="compositionally biased region" description="Acidic residues" evidence="1">
    <location>
        <begin position="1"/>
        <end position="10"/>
    </location>
</feature>
<dbReference type="EMBL" id="VSSQ01083861">
    <property type="protein sequence ID" value="MPN32061.1"/>
    <property type="molecule type" value="Genomic_DNA"/>
</dbReference>
<evidence type="ECO:0000313" key="2">
    <source>
        <dbReference type="EMBL" id="MPN32061.1"/>
    </source>
</evidence>
<dbReference type="AlphaFoldDB" id="A0A645GZ29"/>
<feature type="compositionally biased region" description="Basic and acidic residues" evidence="1">
    <location>
        <begin position="119"/>
        <end position="145"/>
    </location>
</feature>
<feature type="region of interest" description="Disordered" evidence="1">
    <location>
        <begin position="1"/>
        <end position="90"/>
    </location>
</feature>
<protein>
    <submittedName>
        <fullName evidence="2">Uncharacterized protein</fullName>
    </submittedName>
</protein>
<sequence>MIAQAEDPEESPSRHAEHADHEAIGRDREEGAGLAHATQVHRHQNDDDGSGPQPLVAGQERQHGLGVLDAGRNRHRHGQHVIHQQGAGDDQTGVGAEIDCRHLVVAAAGRIGVHGLPVGHDHQEHDDCDHEGDLPGEDESRHPCQ</sequence>
<feature type="compositionally biased region" description="Basic and acidic residues" evidence="1">
    <location>
        <begin position="11"/>
        <end position="31"/>
    </location>
</feature>
<evidence type="ECO:0000256" key="1">
    <source>
        <dbReference type="SAM" id="MobiDB-lite"/>
    </source>
</evidence>
<reference evidence="2" key="1">
    <citation type="submission" date="2019-08" db="EMBL/GenBank/DDBJ databases">
        <authorList>
            <person name="Kucharzyk K."/>
            <person name="Murdoch R.W."/>
            <person name="Higgins S."/>
            <person name="Loffler F."/>
        </authorList>
    </citation>
    <scope>NUCLEOTIDE SEQUENCE</scope>
</reference>
<comment type="caution">
    <text evidence="2">The sequence shown here is derived from an EMBL/GenBank/DDBJ whole genome shotgun (WGS) entry which is preliminary data.</text>
</comment>
<gene>
    <name evidence="2" type="ORF">SDC9_179537</name>
</gene>
<organism evidence="2">
    <name type="scientific">bioreactor metagenome</name>
    <dbReference type="NCBI Taxonomy" id="1076179"/>
    <lineage>
        <taxon>unclassified sequences</taxon>
        <taxon>metagenomes</taxon>
        <taxon>ecological metagenomes</taxon>
    </lineage>
</organism>
<name>A0A645GZ29_9ZZZZ</name>